<protein>
    <submittedName>
        <fullName evidence="1">Uncharacterized protein</fullName>
    </submittedName>
</protein>
<accession>A0A927HFJ2</accession>
<organism evidence="1 2">
    <name type="scientific">Sulfitobacter aestuariivivens</name>
    <dbReference type="NCBI Taxonomy" id="2766981"/>
    <lineage>
        <taxon>Bacteria</taxon>
        <taxon>Pseudomonadati</taxon>
        <taxon>Pseudomonadota</taxon>
        <taxon>Alphaproteobacteria</taxon>
        <taxon>Rhodobacterales</taxon>
        <taxon>Roseobacteraceae</taxon>
        <taxon>Sulfitobacter</taxon>
    </lineage>
</organism>
<dbReference type="EMBL" id="JACTAG010000002">
    <property type="protein sequence ID" value="MBD3664494.1"/>
    <property type="molecule type" value="Genomic_DNA"/>
</dbReference>
<comment type="caution">
    <text evidence="1">The sequence shown here is derived from an EMBL/GenBank/DDBJ whole genome shotgun (WGS) entry which is preliminary data.</text>
</comment>
<sequence length="70" mass="8014">MTDLEYEMMRAGAAGMLWKEQEMLIRAAQDDAVDLRIVRQSDVFTSRLRGFLQWIRRADARADAPPGQMG</sequence>
<gene>
    <name evidence="1" type="ORF">H9Q16_11215</name>
</gene>
<dbReference type="RefSeq" id="WP_191075519.1">
    <property type="nucleotide sequence ID" value="NZ_JACTAG010000002.1"/>
</dbReference>
<name>A0A927HFJ2_9RHOB</name>
<dbReference type="Proteomes" id="UP000635142">
    <property type="component" value="Unassembled WGS sequence"/>
</dbReference>
<dbReference type="AlphaFoldDB" id="A0A927HFJ2"/>
<proteinExistence type="predicted"/>
<keyword evidence="2" id="KW-1185">Reference proteome</keyword>
<evidence type="ECO:0000313" key="1">
    <source>
        <dbReference type="EMBL" id="MBD3664494.1"/>
    </source>
</evidence>
<evidence type="ECO:0000313" key="2">
    <source>
        <dbReference type="Proteomes" id="UP000635142"/>
    </source>
</evidence>
<reference evidence="1" key="1">
    <citation type="submission" date="2020-08" db="EMBL/GenBank/DDBJ databases">
        <title>Sulfitobacter aestuariivivens sp. nov., isolated from a tidal flat.</title>
        <authorList>
            <person name="Park S."/>
            <person name="Yoon J.-H."/>
        </authorList>
    </citation>
    <scope>NUCLEOTIDE SEQUENCE</scope>
    <source>
        <strain evidence="1">TSTF-M16</strain>
    </source>
</reference>